<dbReference type="Proteomes" id="UP001419268">
    <property type="component" value="Unassembled WGS sequence"/>
</dbReference>
<keyword evidence="2" id="KW-1185">Reference proteome</keyword>
<gene>
    <name evidence="1" type="ORF">Scep_011200</name>
</gene>
<dbReference type="InterPro" id="IPR036965">
    <property type="entry name" value="Terpene_synth_N_sf"/>
</dbReference>
<dbReference type="AlphaFoldDB" id="A0AAP0JEX5"/>
<evidence type="ECO:0000313" key="2">
    <source>
        <dbReference type="Proteomes" id="UP001419268"/>
    </source>
</evidence>
<organism evidence="1 2">
    <name type="scientific">Stephania cephalantha</name>
    <dbReference type="NCBI Taxonomy" id="152367"/>
    <lineage>
        <taxon>Eukaryota</taxon>
        <taxon>Viridiplantae</taxon>
        <taxon>Streptophyta</taxon>
        <taxon>Embryophyta</taxon>
        <taxon>Tracheophyta</taxon>
        <taxon>Spermatophyta</taxon>
        <taxon>Magnoliopsida</taxon>
        <taxon>Ranunculales</taxon>
        <taxon>Menispermaceae</taxon>
        <taxon>Menispermoideae</taxon>
        <taxon>Cissampelideae</taxon>
        <taxon>Stephania</taxon>
    </lineage>
</organism>
<sequence length="67" mass="7422">MAVSSSSSVGVLKDLVAEIKKQMLLMNSDIYSVVPPSAYDTAWLAMIPHPHLNTINDRKIRIKPSKN</sequence>
<protein>
    <submittedName>
        <fullName evidence="1">Uncharacterized protein</fullName>
    </submittedName>
</protein>
<dbReference type="GO" id="GO:0010333">
    <property type="term" value="F:terpene synthase activity"/>
    <property type="evidence" value="ECO:0007669"/>
    <property type="project" value="InterPro"/>
</dbReference>
<dbReference type="EMBL" id="JBBNAG010000005">
    <property type="protein sequence ID" value="KAK9131672.1"/>
    <property type="molecule type" value="Genomic_DNA"/>
</dbReference>
<name>A0AAP0JEX5_9MAGN</name>
<evidence type="ECO:0000313" key="1">
    <source>
        <dbReference type="EMBL" id="KAK9131672.1"/>
    </source>
</evidence>
<reference evidence="1 2" key="1">
    <citation type="submission" date="2024-01" db="EMBL/GenBank/DDBJ databases">
        <title>Genome assemblies of Stephania.</title>
        <authorList>
            <person name="Yang L."/>
        </authorList>
    </citation>
    <scope>NUCLEOTIDE SEQUENCE [LARGE SCALE GENOMIC DNA]</scope>
    <source>
        <strain evidence="1">JXDWG</strain>
        <tissue evidence="1">Leaf</tissue>
    </source>
</reference>
<proteinExistence type="predicted"/>
<dbReference type="Gene3D" id="1.50.10.130">
    <property type="entry name" value="Terpene synthase, N-terminal domain"/>
    <property type="match status" value="1"/>
</dbReference>
<dbReference type="Gene3D" id="1.50.10.160">
    <property type="match status" value="1"/>
</dbReference>
<accession>A0AAP0JEX5</accession>
<comment type="caution">
    <text evidence="1">The sequence shown here is derived from an EMBL/GenBank/DDBJ whole genome shotgun (WGS) entry which is preliminary data.</text>
</comment>